<accession>Q1JJZ1</accession>
<reference evidence="5 6" key="1">
    <citation type="journal article" date="2006" name="Proc. Natl. Acad. Sci. U.S.A.">
        <title>Molecular genetic anatomy of inter- and intraserotype variation in the human bacterial pathogen group A Streptococcus.</title>
        <authorList>
            <person name="Beres S.B."/>
            <person name="Richter E.W."/>
            <person name="Nagiec M.J."/>
            <person name="Sumby P."/>
            <person name="Porcella S.F."/>
            <person name="DeLeo F.R."/>
            <person name="Musser J.M."/>
        </authorList>
    </citation>
    <scope>NUCLEOTIDE SEQUENCE [LARGE SCALE GENOMIC DNA]</scope>
    <source>
        <strain evidence="5 6">MGAS9429</strain>
    </source>
</reference>
<dbReference type="InterPro" id="IPR010998">
    <property type="entry name" value="Integrase_recombinase_N"/>
</dbReference>
<dbReference type="PANTHER" id="PTHR30629:SF2">
    <property type="entry name" value="PROPHAGE INTEGRASE INTS-RELATED"/>
    <property type="match status" value="1"/>
</dbReference>
<proteinExistence type="inferred from homology"/>
<sequence>MEEFTKPTHKTYSEIFEKWYQAYRDTVEPTTASRTLNLFRLHILPVMGELPINKTSPLDCQNFITDKAKTFKNIKQIKSYTEKVFDFAIKMKLLKHNPMAEIIMPKRKKTRIENYWTVQELQEFLVIILQKEPYKHYALFRLLAYSGLKERRAMRS</sequence>
<dbReference type="AlphaFoldDB" id="Q1JJZ1"/>
<gene>
    <name evidence="5" type="ordered locus">MGAS9429_Spy1645</name>
</gene>
<feature type="domain" description="Integrase SAM-like N-terminal" evidence="4">
    <location>
        <begin position="11"/>
        <end position="66"/>
    </location>
</feature>
<dbReference type="PANTHER" id="PTHR30629">
    <property type="entry name" value="PROPHAGE INTEGRASE"/>
    <property type="match status" value="1"/>
</dbReference>
<dbReference type="KEGG" id="spk:MGAS9429_Spy1645"/>
<dbReference type="InterPro" id="IPR050808">
    <property type="entry name" value="Phage_Integrase"/>
</dbReference>
<dbReference type="EMBL" id="CP000259">
    <property type="protein sequence ID" value="ABF32832.1"/>
    <property type="molecule type" value="Genomic_DNA"/>
</dbReference>
<dbReference type="Gene3D" id="1.10.150.130">
    <property type="match status" value="1"/>
</dbReference>
<keyword evidence="3" id="KW-0238">DNA-binding</keyword>
<dbReference type="Pfam" id="PF14659">
    <property type="entry name" value="Phage_int_SAM_3"/>
    <property type="match status" value="1"/>
</dbReference>
<dbReference type="InterPro" id="IPR004107">
    <property type="entry name" value="Integrase_SAM-like_N"/>
</dbReference>
<keyword evidence="2" id="KW-0229">DNA integration</keyword>
<dbReference type="InterPro" id="IPR011010">
    <property type="entry name" value="DNA_brk_join_enz"/>
</dbReference>
<evidence type="ECO:0000256" key="3">
    <source>
        <dbReference type="ARBA" id="ARBA00023125"/>
    </source>
</evidence>
<evidence type="ECO:0000259" key="4">
    <source>
        <dbReference type="Pfam" id="PF14659"/>
    </source>
</evidence>
<evidence type="ECO:0000256" key="2">
    <source>
        <dbReference type="ARBA" id="ARBA00022908"/>
    </source>
</evidence>
<protein>
    <submittedName>
        <fullName evidence="5">DNA integration/recombination/inversion protein</fullName>
    </submittedName>
</protein>
<evidence type="ECO:0000313" key="5">
    <source>
        <dbReference type="EMBL" id="ABF32832.1"/>
    </source>
</evidence>
<evidence type="ECO:0000256" key="1">
    <source>
        <dbReference type="ARBA" id="ARBA00008857"/>
    </source>
</evidence>
<comment type="similarity">
    <text evidence="1">Belongs to the 'phage' integrase family.</text>
</comment>
<organism evidence="5 6">
    <name type="scientific">Streptococcus pyogenes serotype M12 (strain MGAS9429)</name>
    <dbReference type="NCBI Taxonomy" id="370551"/>
    <lineage>
        <taxon>Bacteria</taxon>
        <taxon>Bacillati</taxon>
        <taxon>Bacillota</taxon>
        <taxon>Bacilli</taxon>
        <taxon>Lactobacillales</taxon>
        <taxon>Streptococcaceae</taxon>
        <taxon>Streptococcus</taxon>
    </lineage>
</organism>
<dbReference type="HOGENOM" id="CLU_142299_0_0_9"/>
<dbReference type="Proteomes" id="UP000002433">
    <property type="component" value="Chromosome"/>
</dbReference>
<name>Q1JJZ1_STRPC</name>
<dbReference type="GO" id="GO:0015074">
    <property type="term" value="P:DNA integration"/>
    <property type="evidence" value="ECO:0007669"/>
    <property type="project" value="UniProtKB-KW"/>
</dbReference>
<dbReference type="SUPFAM" id="SSF56349">
    <property type="entry name" value="DNA breaking-rejoining enzymes"/>
    <property type="match status" value="1"/>
</dbReference>
<evidence type="ECO:0000313" key="6">
    <source>
        <dbReference type="Proteomes" id="UP000002433"/>
    </source>
</evidence>
<dbReference type="GO" id="GO:0003677">
    <property type="term" value="F:DNA binding"/>
    <property type="evidence" value="ECO:0007669"/>
    <property type="project" value="UniProtKB-KW"/>
</dbReference>